<dbReference type="RefSeq" id="WP_369775151.1">
    <property type="nucleotide sequence ID" value="NZ_JBGEHV010000040.1"/>
</dbReference>
<evidence type="ECO:0000313" key="2">
    <source>
        <dbReference type="Proteomes" id="UP001564626"/>
    </source>
</evidence>
<dbReference type="Proteomes" id="UP001564626">
    <property type="component" value="Unassembled WGS sequence"/>
</dbReference>
<dbReference type="EMBL" id="JBGEHV010000040">
    <property type="protein sequence ID" value="MEY8041651.1"/>
    <property type="molecule type" value="Genomic_DNA"/>
</dbReference>
<keyword evidence="2" id="KW-1185">Reference proteome</keyword>
<evidence type="ECO:0000313" key="1">
    <source>
        <dbReference type="EMBL" id="MEY8041651.1"/>
    </source>
</evidence>
<dbReference type="Pfam" id="PF19953">
    <property type="entry name" value="EACC1"/>
    <property type="match status" value="1"/>
</dbReference>
<gene>
    <name evidence="1" type="ORF">AB8O55_19765</name>
</gene>
<accession>A0ABV4CPD1</accession>
<comment type="caution">
    <text evidence="1">The sequence shown here is derived from an EMBL/GenBank/DDBJ whole genome shotgun (WGS) entry which is preliminary data.</text>
</comment>
<reference evidence="1 2" key="1">
    <citation type="submission" date="2024-08" db="EMBL/GenBank/DDBJ databases">
        <title>Genome mining of Saccharopolyspora cebuensis PGLac3 from Nigerian medicinal plant.</title>
        <authorList>
            <person name="Ezeobiora C.E."/>
            <person name="Igbokwe N.H."/>
            <person name="Amin D.H."/>
            <person name="Mendie U.E."/>
        </authorList>
    </citation>
    <scope>NUCLEOTIDE SEQUENCE [LARGE SCALE GENOMIC DNA]</scope>
    <source>
        <strain evidence="1 2">PGLac3</strain>
    </source>
</reference>
<name>A0ABV4CPD1_9PSEU</name>
<organism evidence="1 2">
    <name type="scientific">Saccharopolyspora cebuensis</name>
    <dbReference type="NCBI Taxonomy" id="418759"/>
    <lineage>
        <taxon>Bacteria</taxon>
        <taxon>Bacillati</taxon>
        <taxon>Actinomycetota</taxon>
        <taxon>Actinomycetes</taxon>
        <taxon>Pseudonocardiales</taxon>
        <taxon>Pseudonocardiaceae</taxon>
        <taxon>Saccharopolyspora</taxon>
    </lineage>
</organism>
<protein>
    <submittedName>
        <fullName evidence="1">Uncharacterized protein</fullName>
    </submittedName>
</protein>
<dbReference type="InterPro" id="IPR045428">
    <property type="entry name" value="EACC1"/>
</dbReference>
<sequence length="126" mass="13656">MNRVSIEVSEAGSDGEELDRLTRRLRADLLALDVEDVAIPDGPPAPEGAKGAATELGTLVVTLANSTVLIAVCQLARMWVQTNKNRKVLIKDGERSIELVASSQDQHDRIIDGLLKAREAEAVERD</sequence>
<proteinExistence type="predicted"/>